<dbReference type="Proteomes" id="UP000515162">
    <property type="component" value="Chromosome X"/>
</dbReference>
<accession>A0A6P8L2U9</accession>
<sequence>MKVLNVCLLVVASASFLLATANANAVGAFEDFEAYTDAELEDLYAAELMAMEDEFMGVEQFGFIGSCRKILLAGYKGINGTKCIVEEVANVLLTCTNYVDDLSTCTGNIPKDVQAMLNNAKQMIVTSNKIINMKSELCGSTSRGVVSSTKSVMRCTLKAFWATMSLVRRMNTMIKQGAALPFNTSSCYVNATKKVVDGCNAFVPNINTCIASMT</sequence>
<proteinExistence type="predicted"/>
<keyword evidence="2" id="KW-1185">Reference proteome</keyword>
<evidence type="ECO:0000313" key="2">
    <source>
        <dbReference type="Proteomes" id="UP000515162"/>
    </source>
</evidence>
<dbReference type="RefSeq" id="XP_033169721.1">
    <property type="nucleotide sequence ID" value="XM_033313830.1"/>
</dbReference>
<protein>
    <submittedName>
        <fullName evidence="3">Uncharacterized protein LOC117147069</fullName>
    </submittedName>
</protein>
<evidence type="ECO:0000313" key="3">
    <source>
        <dbReference type="RefSeq" id="XP_033169721.1"/>
    </source>
</evidence>
<feature type="chain" id="PRO_5027611444" evidence="1">
    <location>
        <begin position="24"/>
        <end position="214"/>
    </location>
</feature>
<dbReference type="GeneID" id="117147069"/>
<gene>
    <name evidence="3" type="primary">LOC117147069</name>
</gene>
<organism evidence="2 3">
    <name type="scientific">Drosophila mauritiana</name>
    <name type="common">Fruit fly</name>
    <dbReference type="NCBI Taxonomy" id="7226"/>
    <lineage>
        <taxon>Eukaryota</taxon>
        <taxon>Metazoa</taxon>
        <taxon>Ecdysozoa</taxon>
        <taxon>Arthropoda</taxon>
        <taxon>Hexapoda</taxon>
        <taxon>Insecta</taxon>
        <taxon>Pterygota</taxon>
        <taxon>Neoptera</taxon>
        <taxon>Endopterygota</taxon>
        <taxon>Diptera</taxon>
        <taxon>Brachycera</taxon>
        <taxon>Muscomorpha</taxon>
        <taxon>Ephydroidea</taxon>
        <taxon>Drosophilidae</taxon>
        <taxon>Drosophila</taxon>
        <taxon>Sophophora</taxon>
    </lineage>
</organism>
<dbReference type="AlphaFoldDB" id="A0A6P8L2U9"/>
<reference evidence="3" key="1">
    <citation type="submission" date="2025-08" db="UniProtKB">
        <authorList>
            <consortium name="RefSeq"/>
        </authorList>
    </citation>
    <scope>IDENTIFICATION</scope>
    <source>
        <strain evidence="3">Mau12</strain>
        <tissue evidence="3">Whole Body</tissue>
    </source>
</reference>
<keyword evidence="1" id="KW-0732">Signal</keyword>
<feature type="signal peptide" evidence="1">
    <location>
        <begin position="1"/>
        <end position="23"/>
    </location>
</feature>
<name>A0A6P8L2U9_DROMA</name>
<evidence type="ECO:0000256" key="1">
    <source>
        <dbReference type="SAM" id="SignalP"/>
    </source>
</evidence>